<sequence>MPDRGRAHGSRPRALILEHILEHTHQRPNPGDASAEHYWLMRRSLAEPLPAVQWPAGVSPHPLSLDRAAEAHDLLMLGYCDGAGSVPDYPTWLSAFERDPEFDLSLCFLALRDDAVVGVITCWTSAFIKDLVVHPDARAAGIGFALLNHLFSQLRVPVTRPREAAVDLHVMENNFTARRLYEKSAMSYVKRFNAPVR</sequence>
<protein>
    <submittedName>
        <fullName evidence="2">GNAT family acetyltransferase</fullName>
    </submittedName>
</protein>
<feature type="domain" description="N-acetyltransferase" evidence="1">
    <location>
        <begin position="64"/>
        <end position="197"/>
    </location>
</feature>
<evidence type="ECO:0000313" key="2">
    <source>
        <dbReference type="EMBL" id="KPZ10140.1"/>
    </source>
</evidence>
<evidence type="ECO:0000313" key="3">
    <source>
        <dbReference type="Proteomes" id="UP000050317"/>
    </source>
</evidence>
<accession>A0A0Q0DR53</accession>
<proteinExistence type="predicted"/>
<dbReference type="CDD" id="cd04301">
    <property type="entry name" value="NAT_SF"/>
    <property type="match status" value="1"/>
</dbReference>
<comment type="caution">
    <text evidence="2">The sequence shown here is derived from an EMBL/GenBank/DDBJ whole genome shotgun (WGS) entry which is preliminary data.</text>
</comment>
<name>A0A0Q0DR53_9PSED</name>
<dbReference type="SUPFAM" id="SSF55729">
    <property type="entry name" value="Acyl-CoA N-acyltransferases (Nat)"/>
    <property type="match status" value="1"/>
</dbReference>
<dbReference type="InterPro" id="IPR016181">
    <property type="entry name" value="Acyl_CoA_acyltransferase"/>
</dbReference>
<dbReference type="GO" id="GO:0016747">
    <property type="term" value="F:acyltransferase activity, transferring groups other than amino-acyl groups"/>
    <property type="evidence" value="ECO:0007669"/>
    <property type="project" value="InterPro"/>
</dbReference>
<keyword evidence="2" id="KW-0808">Transferase</keyword>
<dbReference type="PROSITE" id="PS51186">
    <property type="entry name" value="GNAT"/>
    <property type="match status" value="1"/>
</dbReference>
<evidence type="ECO:0000259" key="1">
    <source>
        <dbReference type="PROSITE" id="PS51186"/>
    </source>
</evidence>
<reference evidence="2 3" key="1">
    <citation type="submission" date="2015-09" db="EMBL/GenBank/DDBJ databases">
        <title>Genome announcement of multiple Pseudomonas syringae strains.</title>
        <authorList>
            <person name="Thakur S."/>
            <person name="Wang P.W."/>
            <person name="Gong Y."/>
            <person name="Weir B.S."/>
            <person name="Guttman D.S."/>
        </authorList>
    </citation>
    <scope>NUCLEOTIDE SEQUENCE [LARGE SCALE GENOMIC DNA]</scope>
    <source>
        <strain evidence="2 3">ICMP3963</strain>
    </source>
</reference>
<dbReference type="PATRIC" id="fig|251703.9.peg.6011"/>
<dbReference type="InterPro" id="IPR000182">
    <property type="entry name" value="GNAT_dom"/>
</dbReference>
<dbReference type="AlphaFoldDB" id="A0A0Q0DR53"/>
<organism evidence="2 3">
    <name type="scientific">Pseudomonas syringae pv. viburni</name>
    <dbReference type="NCBI Taxonomy" id="251703"/>
    <lineage>
        <taxon>Bacteria</taxon>
        <taxon>Pseudomonadati</taxon>
        <taxon>Pseudomonadota</taxon>
        <taxon>Gammaproteobacteria</taxon>
        <taxon>Pseudomonadales</taxon>
        <taxon>Pseudomonadaceae</taxon>
        <taxon>Pseudomonas</taxon>
    </lineage>
</organism>
<dbReference type="Proteomes" id="UP000050317">
    <property type="component" value="Unassembled WGS sequence"/>
</dbReference>
<dbReference type="EMBL" id="LJRR01000406">
    <property type="protein sequence ID" value="KPZ10140.1"/>
    <property type="molecule type" value="Genomic_DNA"/>
</dbReference>
<gene>
    <name evidence="2" type="ORF">ALO40_04313</name>
</gene>
<dbReference type="Pfam" id="PF00583">
    <property type="entry name" value="Acetyltransf_1"/>
    <property type="match status" value="1"/>
</dbReference>
<dbReference type="Gene3D" id="3.40.630.30">
    <property type="match status" value="1"/>
</dbReference>